<feature type="transmembrane region" description="Helical" evidence="1">
    <location>
        <begin position="312"/>
        <end position="332"/>
    </location>
</feature>
<feature type="transmembrane region" description="Helical" evidence="1">
    <location>
        <begin position="338"/>
        <end position="357"/>
    </location>
</feature>
<dbReference type="HOGENOM" id="CLU_478000_0_0_7"/>
<gene>
    <name evidence="2" type="ordered locus">BMS_3112</name>
</gene>
<feature type="transmembrane region" description="Helical" evidence="1">
    <location>
        <begin position="7"/>
        <end position="26"/>
    </location>
</feature>
<dbReference type="PATRIC" id="fig|862908.3.peg.2975"/>
<keyword evidence="1" id="KW-0812">Transmembrane</keyword>
<feature type="transmembrane region" description="Helical" evidence="1">
    <location>
        <begin position="108"/>
        <end position="128"/>
    </location>
</feature>
<dbReference type="RefSeq" id="WP_014245639.1">
    <property type="nucleotide sequence ID" value="NC_016620.1"/>
</dbReference>
<name>E1WZT3_HALMS</name>
<feature type="transmembrane region" description="Helical" evidence="1">
    <location>
        <begin position="230"/>
        <end position="250"/>
    </location>
</feature>
<keyword evidence="1" id="KW-0472">Membrane</keyword>
<dbReference type="STRING" id="862908.BMS_3112"/>
<sequence length="570" mass="65598">MKLKSFFVTFLISILFLALSIFTLRFDPEVRDLEDGVYRSLLTSIVEDGDLNIINQMSPDRGVIVSKTYNYPNLHDHGVAALWIPIYLYTKGVSNYSNSDGYFISDNYRVAMVLSNLFYALALIILIYKFVPILFNRKANPIELISILFGTSIYWYSFVHPSSTDLVSGIFPFIYFIQLYRCTGAPRRLEFFLFGLSLTFGIILKVSLLFYVFLPIYFLIKFRSNLKESIIKFLPSLALGVFTILIPYMVNEYLETGVLMYTYSQIVANYYLLYETVLAPAGYLVVNPIYILAFLGLYLAIRKNKSIEEKGLLTLFMLAPVLKVLVESFTYAGNAEYGARHLLTDVFVLLLLFPAFYTNGIKKTLIYIISALCVLQSLFMSFVYMRDISGKFEWGIFYEKDFSAISDQLPKYRYFLSNVLNGLKGDDIGDLILFYPLMLLCSYALYKLAKADLLKSRILLYFIAFFTSSYLVISIFNISSNSKNVENLQSKNFYDDKVITNGSLMYGLNDNVGNILMHNRYSKLRGDQKYIEITEKALNEYSDKAINEIVVDPIGLKKKIKERDFDFIDF</sequence>
<dbReference type="EMBL" id="FQ312005">
    <property type="protein sequence ID" value="CBW27869.1"/>
    <property type="molecule type" value="Genomic_DNA"/>
</dbReference>
<feature type="transmembrane region" description="Helical" evidence="1">
    <location>
        <begin position="281"/>
        <end position="300"/>
    </location>
</feature>
<feature type="transmembrane region" description="Helical" evidence="1">
    <location>
        <begin position="140"/>
        <end position="158"/>
    </location>
</feature>
<feature type="transmembrane region" description="Helical" evidence="1">
    <location>
        <begin position="458"/>
        <end position="478"/>
    </location>
</feature>
<reference evidence="3" key="1">
    <citation type="journal article" date="2013" name="ISME J.">
        <title>A small predatory core genome in the divergent marine Bacteriovorax marinus SJ and the terrestrial Bdellovibrio bacteriovorus.</title>
        <authorList>
            <person name="Crossman L.C."/>
            <person name="Chen H."/>
            <person name="Cerdeno-Tarraga A.M."/>
            <person name="Brooks K."/>
            <person name="Quail M.A."/>
            <person name="Pineiro S.A."/>
            <person name="Hobley L."/>
            <person name="Sockett R.E."/>
            <person name="Bentley S.D."/>
            <person name="Parkhill J."/>
            <person name="Williams H.N."/>
            <person name="Stine O.C."/>
        </authorList>
    </citation>
    <scope>NUCLEOTIDE SEQUENCE [LARGE SCALE GENOMIC DNA]</scope>
    <source>
        <strain evidence="3">ATCC BAA-682 / DSM 15412 / SJ</strain>
    </source>
</reference>
<feature type="transmembrane region" description="Helical" evidence="1">
    <location>
        <begin position="428"/>
        <end position="446"/>
    </location>
</feature>
<keyword evidence="3" id="KW-1185">Reference proteome</keyword>
<dbReference type="KEGG" id="bmx:BMS_3112"/>
<proteinExistence type="predicted"/>
<dbReference type="Proteomes" id="UP000008963">
    <property type="component" value="Chromosome"/>
</dbReference>
<protein>
    <submittedName>
        <fullName evidence="2">Transport-related membrane protein</fullName>
    </submittedName>
</protein>
<evidence type="ECO:0000256" key="1">
    <source>
        <dbReference type="SAM" id="Phobius"/>
    </source>
</evidence>
<evidence type="ECO:0000313" key="3">
    <source>
        <dbReference type="Proteomes" id="UP000008963"/>
    </source>
</evidence>
<feature type="transmembrane region" description="Helical" evidence="1">
    <location>
        <begin position="364"/>
        <end position="385"/>
    </location>
</feature>
<dbReference type="AlphaFoldDB" id="E1WZT3"/>
<evidence type="ECO:0000313" key="2">
    <source>
        <dbReference type="EMBL" id="CBW27869.1"/>
    </source>
</evidence>
<keyword evidence="1" id="KW-1133">Transmembrane helix</keyword>
<organism evidence="2 3">
    <name type="scientific">Halobacteriovorax marinus (strain ATCC BAA-682 / DSM 15412 / SJ)</name>
    <name type="common">Bacteriovorax marinus</name>
    <dbReference type="NCBI Taxonomy" id="862908"/>
    <lineage>
        <taxon>Bacteria</taxon>
        <taxon>Pseudomonadati</taxon>
        <taxon>Bdellovibrionota</taxon>
        <taxon>Bacteriovoracia</taxon>
        <taxon>Bacteriovoracales</taxon>
        <taxon>Halobacteriovoraceae</taxon>
        <taxon>Halobacteriovorax</taxon>
    </lineage>
</organism>
<feature type="transmembrane region" description="Helical" evidence="1">
    <location>
        <begin position="191"/>
        <end position="218"/>
    </location>
</feature>
<accession>E1WZT3</accession>
<dbReference type="eggNOG" id="COG1807">
    <property type="taxonomic scope" value="Bacteria"/>
</dbReference>